<gene>
    <name evidence="3" type="ORF">HU200_059027</name>
</gene>
<protein>
    <submittedName>
        <fullName evidence="3">Uncharacterized protein</fullName>
    </submittedName>
</protein>
<keyword evidence="2" id="KW-0812">Transmembrane</keyword>
<feature type="region of interest" description="Disordered" evidence="1">
    <location>
        <begin position="1"/>
        <end position="22"/>
    </location>
</feature>
<sequence>MESLGPRTGDEPAAKGAPAATDSGGAVEIRLRGVPILDTTRTCFVARGGLHLLHGTISCFVASGARVSLHGAALRVAFEEVVGGERPGTAVRLNGAAAGSPGPEERSARAGTGEEQRRDGTETEEGWTVVTLVVVVFVANTAFWLLFLSIFDDGMGASFFVDVADGETHMTAVVWATD</sequence>
<dbReference type="Proteomes" id="UP000636709">
    <property type="component" value="Unassembled WGS sequence"/>
</dbReference>
<evidence type="ECO:0000256" key="2">
    <source>
        <dbReference type="SAM" id="Phobius"/>
    </source>
</evidence>
<name>A0A835A8H0_9POAL</name>
<comment type="caution">
    <text evidence="3">The sequence shown here is derived from an EMBL/GenBank/DDBJ whole genome shotgun (WGS) entry which is preliminary data.</text>
</comment>
<organism evidence="3 4">
    <name type="scientific">Digitaria exilis</name>
    <dbReference type="NCBI Taxonomy" id="1010633"/>
    <lineage>
        <taxon>Eukaryota</taxon>
        <taxon>Viridiplantae</taxon>
        <taxon>Streptophyta</taxon>
        <taxon>Embryophyta</taxon>
        <taxon>Tracheophyta</taxon>
        <taxon>Spermatophyta</taxon>
        <taxon>Magnoliopsida</taxon>
        <taxon>Liliopsida</taxon>
        <taxon>Poales</taxon>
        <taxon>Poaceae</taxon>
        <taxon>PACMAD clade</taxon>
        <taxon>Panicoideae</taxon>
        <taxon>Panicodae</taxon>
        <taxon>Paniceae</taxon>
        <taxon>Anthephorinae</taxon>
        <taxon>Digitaria</taxon>
    </lineage>
</organism>
<keyword evidence="4" id="KW-1185">Reference proteome</keyword>
<evidence type="ECO:0000313" key="3">
    <source>
        <dbReference type="EMBL" id="KAF8658567.1"/>
    </source>
</evidence>
<proteinExistence type="predicted"/>
<accession>A0A835A8H0</accession>
<keyword evidence="2" id="KW-1133">Transmembrane helix</keyword>
<keyword evidence="2" id="KW-0472">Membrane</keyword>
<evidence type="ECO:0000256" key="1">
    <source>
        <dbReference type="SAM" id="MobiDB-lite"/>
    </source>
</evidence>
<evidence type="ECO:0000313" key="4">
    <source>
        <dbReference type="Proteomes" id="UP000636709"/>
    </source>
</evidence>
<feature type="transmembrane region" description="Helical" evidence="2">
    <location>
        <begin position="127"/>
        <end position="151"/>
    </location>
</feature>
<dbReference type="EMBL" id="JACEFO010002479">
    <property type="protein sequence ID" value="KAF8658567.1"/>
    <property type="molecule type" value="Genomic_DNA"/>
</dbReference>
<feature type="region of interest" description="Disordered" evidence="1">
    <location>
        <begin position="93"/>
        <end position="122"/>
    </location>
</feature>
<feature type="compositionally biased region" description="Basic and acidic residues" evidence="1">
    <location>
        <begin position="103"/>
        <end position="121"/>
    </location>
</feature>
<dbReference type="AlphaFoldDB" id="A0A835A8H0"/>
<reference evidence="3" key="1">
    <citation type="submission" date="2020-07" db="EMBL/GenBank/DDBJ databases">
        <title>Genome sequence and genetic diversity analysis of an under-domesticated orphan crop, white fonio (Digitaria exilis).</title>
        <authorList>
            <person name="Bennetzen J.L."/>
            <person name="Chen S."/>
            <person name="Ma X."/>
            <person name="Wang X."/>
            <person name="Yssel A.E.J."/>
            <person name="Chaluvadi S.R."/>
            <person name="Johnson M."/>
            <person name="Gangashetty P."/>
            <person name="Hamidou F."/>
            <person name="Sanogo M.D."/>
            <person name="Zwaenepoel A."/>
            <person name="Wallace J."/>
            <person name="Van De Peer Y."/>
            <person name="Van Deynze A."/>
        </authorList>
    </citation>
    <scope>NUCLEOTIDE SEQUENCE</scope>
    <source>
        <tissue evidence="3">Leaves</tissue>
    </source>
</reference>